<sequence length="158" mass="17683">MLRACVRLRDQKKKKKTEAVSSGQRAVQCSIQEVGRVGEEGCWVHVVCVVLFETWMWVFEIHALSLSPSLSLSLSISFSKSHQIRSVFRMVVAAMGPEIDNPEKSSSSKVSKDVIHGISHNPSTYSLLQPKLNKEKTKKDVVTFSSLLQLRCHDNDAV</sequence>
<name>A0ABR0I3P3_9PEZI</name>
<organism evidence="1 2">
    <name type="scientific">Podospora pseudopauciseta</name>
    <dbReference type="NCBI Taxonomy" id="2093780"/>
    <lineage>
        <taxon>Eukaryota</taxon>
        <taxon>Fungi</taxon>
        <taxon>Dikarya</taxon>
        <taxon>Ascomycota</taxon>
        <taxon>Pezizomycotina</taxon>
        <taxon>Sordariomycetes</taxon>
        <taxon>Sordariomycetidae</taxon>
        <taxon>Sordariales</taxon>
        <taxon>Podosporaceae</taxon>
        <taxon>Podospora</taxon>
    </lineage>
</organism>
<keyword evidence="2" id="KW-1185">Reference proteome</keyword>
<evidence type="ECO:0000313" key="1">
    <source>
        <dbReference type="EMBL" id="KAK4674787.1"/>
    </source>
</evidence>
<dbReference type="Proteomes" id="UP001326199">
    <property type="component" value="Unassembled WGS sequence"/>
</dbReference>
<proteinExistence type="predicted"/>
<dbReference type="RefSeq" id="XP_062772109.1">
    <property type="nucleotide sequence ID" value="XM_062908933.1"/>
</dbReference>
<dbReference type="GeneID" id="87929276"/>
<reference evidence="1 2" key="1">
    <citation type="journal article" date="2023" name="bioRxiv">
        <title>High-quality genome assemblies of four members of thePodospora anserinaspecies complex.</title>
        <authorList>
            <person name="Ament-Velasquez S.L."/>
            <person name="Vogan A.A."/>
            <person name="Wallerman O."/>
            <person name="Hartmann F."/>
            <person name="Gautier V."/>
            <person name="Silar P."/>
            <person name="Giraud T."/>
            <person name="Johannesson H."/>
        </authorList>
    </citation>
    <scope>NUCLEOTIDE SEQUENCE [LARGE SCALE GENOMIC DNA]</scope>
    <source>
        <strain evidence="1 2">CBS 411.78</strain>
    </source>
</reference>
<accession>A0ABR0I3P3</accession>
<evidence type="ECO:0000313" key="2">
    <source>
        <dbReference type="Proteomes" id="UP001326199"/>
    </source>
</evidence>
<gene>
    <name evidence="1" type="ORF">QC763_123695</name>
</gene>
<dbReference type="EMBL" id="JAFFHB010000001">
    <property type="protein sequence ID" value="KAK4674787.1"/>
    <property type="molecule type" value="Genomic_DNA"/>
</dbReference>
<protein>
    <submittedName>
        <fullName evidence="1">Uncharacterized protein</fullName>
    </submittedName>
</protein>
<comment type="caution">
    <text evidence="1">The sequence shown here is derived from an EMBL/GenBank/DDBJ whole genome shotgun (WGS) entry which is preliminary data.</text>
</comment>